<organism evidence="2 3">
    <name type="scientific">Pelagibacterium flavum</name>
    <dbReference type="NCBI Taxonomy" id="2984530"/>
    <lineage>
        <taxon>Bacteria</taxon>
        <taxon>Pseudomonadati</taxon>
        <taxon>Pseudomonadota</taxon>
        <taxon>Alphaproteobacteria</taxon>
        <taxon>Hyphomicrobiales</taxon>
        <taxon>Devosiaceae</taxon>
        <taxon>Pelagibacterium</taxon>
    </lineage>
</organism>
<accession>A0ABY6ISQ4</accession>
<reference evidence="2" key="1">
    <citation type="submission" date="2022-10" db="EMBL/GenBank/DDBJ databases">
        <title>YIM 151497 complete genome.</title>
        <authorList>
            <person name="Chen X."/>
        </authorList>
    </citation>
    <scope>NUCLEOTIDE SEQUENCE</scope>
    <source>
        <strain evidence="2">YIM 151497</strain>
    </source>
</reference>
<keyword evidence="3" id="KW-1185">Reference proteome</keyword>
<dbReference type="Proteomes" id="UP001163882">
    <property type="component" value="Chromosome"/>
</dbReference>
<gene>
    <name evidence="2" type="ORF">OF122_02790</name>
</gene>
<name>A0ABY6ISQ4_9HYPH</name>
<dbReference type="RefSeq" id="WP_264226332.1">
    <property type="nucleotide sequence ID" value="NZ_CP107716.1"/>
</dbReference>
<sequence length="85" mass="9066">MDTSKPEKRTISGHHLPVSLSVPRARPSLAGSAPPAAFLAQLIESARAGTPASASRETQASRFYRSAETSDLKRIPMGYRKSVSA</sequence>
<evidence type="ECO:0000256" key="1">
    <source>
        <dbReference type="SAM" id="MobiDB-lite"/>
    </source>
</evidence>
<feature type="compositionally biased region" description="Polar residues" evidence="1">
    <location>
        <begin position="52"/>
        <end position="61"/>
    </location>
</feature>
<feature type="region of interest" description="Disordered" evidence="1">
    <location>
        <begin position="47"/>
        <end position="67"/>
    </location>
</feature>
<evidence type="ECO:0000313" key="2">
    <source>
        <dbReference type="EMBL" id="UYQ72725.1"/>
    </source>
</evidence>
<protein>
    <submittedName>
        <fullName evidence="2">Uncharacterized protein</fullName>
    </submittedName>
</protein>
<proteinExistence type="predicted"/>
<evidence type="ECO:0000313" key="3">
    <source>
        <dbReference type="Proteomes" id="UP001163882"/>
    </source>
</evidence>
<dbReference type="EMBL" id="CP107716">
    <property type="protein sequence ID" value="UYQ72725.1"/>
    <property type="molecule type" value="Genomic_DNA"/>
</dbReference>